<evidence type="ECO:0000313" key="2">
    <source>
        <dbReference type="Proteomes" id="UP001497527"/>
    </source>
</evidence>
<reference evidence="1 2" key="1">
    <citation type="submission" date="2024-05" db="EMBL/GenBank/DDBJ databases">
        <authorList>
            <person name="Duchaud E."/>
        </authorList>
    </citation>
    <scope>NUCLEOTIDE SEQUENCE [LARGE SCALE GENOMIC DNA]</scope>
    <source>
        <strain evidence="1">Ena-SAMPLE-TAB-13-05-2024-13:56:06:370-140308</strain>
    </source>
</reference>
<comment type="caution">
    <text evidence="1">The sequence shown here is derived from an EMBL/GenBank/DDBJ whole genome shotgun (WGS) entry which is preliminary data.</text>
</comment>
<evidence type="ECO:0008006" key="3">
    <source>
        <dbReference type="Google" id="ProtNLM"/>
    </source>
</evidence>
<name>A0ABP1F4F0_9FLAO</name>
<dbReference type="RefSeq" id="WP_348718950.1">
    <property type="nucleotide sequence ID" value="NZ_CAXJIO010000017.1"/>
</dbReference>
<dbReference type="EMBL" id="CAXJIO010000017">
    <property type="protein sequence ID" value="CAL2104466.1"/>
    <property type="molecule type" value="Genomic_DNA"/>
</dbReference>
<sequence length="58" mass="6541">MKIQTGDVVTLKSDSSNQKFTVGAMKTPTSCIIYWFHPGTLEMKSININIKCLKKYNS</sequence>
<protein>
    <recommendedName>
        <fullName evidence="3">DUF2158 domain-containing protein</fullName>
    </recommendedName>
</protein>
<organism evidence="1 2">
    <name type="scientific">Tenacibaculum polynesiense</name>
    <dbReference type="NCBI Taxonomy" id="3137857"/>
    <lineage>
        <taxon>Bacteria</taxon>
        <taxon>Pseudomonadati</taxon>
        <taxon>Bacteroidota</taxon>
        <taxon>Flavobacteriia</taxon>
        <taxon>Flavobacteriales</taxon>
        <taxon>Flavobacteriaceae</taxon>
        <taxon>Tenacibaculum</taxon>
    </lineage>
</organism>
<evidence type="ECO:0000313" key="1">
    <source>
        <dbReference type="EMBL" id="CAL2104466.1"/>
    </source>
</evidence>
<gene>
    <name evidence="1" type="ORF">T190423A01A_80003</name>
</gene>
<dbReference type="Proteomes" id="UP001497527">
    <property type="component" value="Unassembled WGS sequence"/>
</dbReference>
<keyword evidence="2" id="KW-1185">Reference proteome</keyword>
<accession>A0ABP1F4F0</accession>
<proteinExistence type="predicted"/>